<proteinExistence type="predicted"/>
<evidence type="ECO:0000313" key="3">
    <source>
        <dbReference type="EMBL" id="RYV50937.1"/>
    </source>
</evidence>
<feature type="domain" description="DUF4349" evidence="2">
    <location>
        <begin position="79"/>
        <end position="289"/>
    </location>
</feature>
<keyword evidence="1" id="KW-0812">Transmembrane</keyword>
<dbReference type="EMBL" id="SDWW01000024">
    <property type="protein sequence ID" value="RYV50937.1"/>
    <property type="molecule type" value="Genomic_DNA"/>
</dbReference>
<organism evidence="3 4">
    <name type="scientific">Pengzhenrongella frigida</name>
    <dbReference type="NCBI Taxonomy" id="1259133"/>
    <lineage>
        <taxon>Bacteria</taxon>
        <taxon>Bacillati</taxon>
        <taxon>Actinomycetota</taxon>
        <taxon>Actinomycetes</taxon>
        <taxon>Micrococcales</taxon>
        <taxon>Pengzhenrongella</taxon>
    </lineage>
</organism>
<evidence type="ECO:0000313" key="4">
    <source>
        <dbReference type="Proteomes" id="UP000293764"/>
    </source>
</evidence>
<sequence length="312" mass="31670">MLRFARPYGRRMRRIAVPVVLLLLGGGLLTGCSASSDSSLANTSVADEAGSLGEGAVGAVADVAGDVGAAVGTVAAIDRQVVTSGSVSLVVRDPAASAQRASELTEAAGGRVDERVEVSASDERSASARLVVRIPAPKVTETLEQLKALGEVGQVQLTATDVTGTAQDLDARISALMVSVGRLEALMGVATTSDDLLALESTLAARQGDLEAKQAERGALAGQVALATITLDLQPEAIAEAEATTGPSGFWSALGTGWGSLVAALRGVLIAVGVLLPWAVFLGAVAAVILVARRVVRRRRSPTATSMPEVAS</sequence>
<comment type="caution">
    <text evidence="3">The sequence shown here is derived from an EMBL/GenBank/DDBJ whole genome shotgun (WGS) entry which is preliminary data.</text>
</comment>
<evidence type="ECO:0000259" key="2">
    <source>
        <dbReference type="Pfam" id="PF14257"/>
    </source>
</evidence>
<gene>
    <name evidence="3" type="ORF">EUA98_11170</name>
</gene>
<dbReference type="Pfam" id="PF14257">
    <property type="entry name" value="DUF4349"/>
    <property type="match status" value="1"/>
</dbReference>
<evidence type="ECO:0000256" key="1">
    <source>
        <dbReference type="SAM" id="Phobius"/>
    </source>
</evidence>
<keyword evidence="4" id="KW-1185">Reference proteome</keyword>
<reference evidence="3 4" key="1">
    <citation type="submission" date="2019-01" db="EMBL/GenBank/DDBJ databases">
        <title>Novel species of Cellulomonas.</title>
        <authorList>
            <person name="Liu Q."/>
            <person name="Xin Y.-H."/>
        </authorList>
    </citation>
    <scope>NUCLEOTIDE SEQUENCE [LARGE SCALE GENOMIC DNA]</scope>
    <source>
        <strain evidence="3 4">HLT2-17</strain>
    </source>
</reference>
<accession>A0A4Q5N2V8</accession>
<dbReference type="InterPro" id="IPR025645">
    <property type="entry name" value="DUF4349"/>
</dbReference>
<dbReference type="AlphaFoldDB" id="A0A4Q5N2V8"/>
<keyword evidence="1" id="KW-1133">Transmembrane helix</keyword>
<protein>
    <submittedName>
        <fullName evidence="3">DUF4349 domain-containing protein</fullName>
    </submittedName>
</protein>
<dbReference type="Proteomes" id="UP000293764">
    <property type="component" value="Unassembled WGS sequence"/>
</dbReference>
<dbReference type="PROSITE" id="PS51257">
    <property type="entry name" value="PROKAR_LIPOPROTEIN"/>
    <property type="match status" value="1"/>
</dbReference>
<keyword evidence="1" id="KW-0472">Membrane</keyword>
<feature type="transmembrane region" description="Helical" evidence="1">
    <location>
        <begin position="268"/>
        <end position="292"/>
    </location>
</feature>
<name>A0A4Q5N2V8_9MICO</name>
<dbReference type="OrthoDB" id="186919at2"/>